<reference evidence="5 6" key="1">
    <citation type="journal article" date="2014" name="Genome Announc.">
        <title>Genome Sequence of Afipia felis Strain 76713, Isolated in Hospital Water Using an Amoeba Co-Culture Procedure.</title>
        <authorList>
            <person name="Benamar S."/>
            <person name="La Scola B."/>
            <person name="Croce O."/>
        </authorList>
    </citation>
    <scope>NUCLEOTIDE SEQUENCE [LARGE SCALE GENOMIC DNA]</scope>
    <source>
        <strain evidence="5 6">76713</strain>
    </source>
</reference>
<dbReference type="PANTHER" id="PTHR34698:SF2">
    <property type="entry name" value="5-OXOPROLINASE SUBUNIT B"/>
    <property type="match status" value="1"/>
</dbReference>
<dbReference type="EMBL" id="CCAZ020000001">
    <property type="protein sequence ID" value="CEG08047.1"/>
    <property type="molecule type" value="Genomic_DNA"/>
</dbReference>
<keyword evidence="3" id="KW-0067">ATP-binding</keyword>
<comment type="caution">
    <text evidence="5">The sequence shown here is derived from an EMBL/GenBank/DDBJ whole genome shotgun (WGS) entry which is preliminary data.</text>
</comment>
<dbReference type="NCBIfam" id="TIGR00370">
    <property type="entry name" value="5-oxoprolinase subunit PxpB"/>
    <property type="match status" value="1"/>
</dbReference>
<keyword evidence="6" id="KW-1185">Reference proteome</keyword>
<organism evidence="5 6">
    <name type="scientific">Afipia felis</name>
    <name type="common">Cat scratch disease bacillus</name>
    <dbReference type="NCBI Taxonomy" id="1035"/>
    <lineage>
        <taxon>Bacteria</taxon>
        <taxon>Pseudomonadati</taxon>
        <taxon>Pseudomonadota</taxon>
        <taxon>Alphaproteobacteria</taxon>
        <taxon>Hyphomicrobiales</taxon>
        <taxon>Nitrobacteraceae</taxon>
        <taxon>Afipia</taxon>
    </lineage>
</organism>
<feature type="domain" description="Carboxyltransferase" evidence="4">
    <location>
        <begin position="49"/>
        <end position="249"/>
    </location>
</feature>
<dbReference type="SMART" id="SM00796">
    <property type="entry name" value="AHS1"/>
    <property type="match status" value="1"/>
</dbReference>
<dbReference type="AlphaFoldDB" id="A0A090MP51"/>
<dbReference type="SUPFAM" id="SSF160467">
    <property type="entry name" value="PH0987 N-terminal domain-like"/>
    <property type="match status" value="1"/>
</dbReference>
<accession>A0A090MP51</accession>
<gene>
    <name evidence="5" type="primary">kipI</name>
    <name evidence="5" type="ORF">BN961_01455</name>
</gene>
<protein>
    <submittedName>
        <fullName evidence="5">Sporulation inhibitor KipI</fullName>
    </submittedName>
</protein>
<dbReference type="Gene3D" id="3.30.1360.40">
    <property type="match status" value="1"/>
</dbReference>
<dbReference type="Pfam" id="PF02682">
    <property type="entry name" value="CT_C_D"/>
    <property type="match status" value="1"/>
</dbReference>
<evidence type="ECO:0000313" key="5">
    <source>
        <dbReference type="EMBL" id="CEG08047.1"/>
    </source>
</evidence>
<evidence type="ECO:0000313" key="6">
    <source>
        <dbReference type="Proteomes" id="UP000035762"/>
    </source>
</evidence>
<dbReference type="STRING" id="1035.BN961_01455"/>
<evidence type="ECO:0000256" key="1">
    <source>
        <dbReference type="ARBA" id="ARBA00022741"/>
    </source>
</evidence>
<evidence type="ECO:0000259" key="4">
    <source>
        <dbReference type="SMART" id="SM00796"/>
    </source>
</evidence>
<proteinExistence type="predicted"/>
<evidence type="ECO:0000256" key="3">
    <source>
        <dbReference type="ARBA" id="ARBA00022840"/>
    </source>
</evidence>
<evidence type="ECO:0000256" key="2">
    <source>
        <dbReference type="ARBA" id="ARBA00022801"/>
    </source>
</evidence>
<keyword evidence="1" id="KW-0547">Nucleotide-binding</keyword>
<dbReference type="Gene3D" id="2.40.100.10">
    <property type="entry name" value="Cyclophilin-like"/>
    <property type="match status" value="1"/>
</dbReference>
<dbReference type="SUPFAM" id="SSF50891">
    <property type="entry name" value="Cyclophilin-like"/>
    <property type="match status" value="1"/>
</dbReference>
<sequence length="283" mass="31015">MLRSDPLASSTPLDECLGDSSLENKALDAISPSRHRLSMNSQPSKPSKPRVLACGDTALAVEFGTNMEADSNRRVFALDRALKNMPVEGITETVPTYRSLLIHYDPLRLGFSELSDRLLALLDRPDTTERPSRHWRVPVAYGGAFGLDLDAVAKAHGMSPDELIRRHSAPRYEVAMIGFTPGFSYLRGLDSAIATPRRPQPRMSTPAGTISIGGIQAALQCLAGPSGWHLLGRTPVRTFDPRRDPVFLIEPSDTVTFTQIGPVEFERLERLAERGEAVAELTT</sequence>
<dbReference type="InterPro" id="IPR003833">
    <property type="entry name" value="CT_C_D"/>
</dbReference>
<dbReference type="PANTHER" id="PTHR34698">
    <property type="entry name" value="5-OXOPROLINASE SUBUNIT B"/>
    <property type="match status" value="1"/>
</dbReference>
<keyword evidence="2" id="KW-0378">Hydrolase</keyword>
<name>A0A090MP51_AFIFE</name>
<dbReference type="GO" id="GO:0005524">
    <property type="term" value="F:ATP binding"/>
    <property type="evidence" value="ECO:0007669"/>
    <property type="project" value="UniProtKB-KW"/>
</dbReference>
<dbReference type="InterPro" id="IPR029000">
    <property type="entry name" value="Cyclophilin-like_dom_sf"/>
</dbReference>
<dbReference type="GO" id="GO:0016787">
    <property type="term" value="F:hydrolase activity"/>
    <property type="evidence" value="ECO:0007669"/>
    <property type="project" value="UniProtKB-KW"/>
</dbReference>
<dbReference type="InterPro" id="IPR010016">
    <property type="entry name" value="PxpB"/>
</dbReference>
<dbReference type="Proteomes" id="UP000035762">
    <property type="component" value="Unassembled WGS sequence"/>
</dbReference>